<keyword evidence="3" id="KW-1185">Reference proteome</keyword>
<proteinExistence type="predicted"/>
<reference evidence="3" key="1">
    <citation type="journal article" date="2019" name="Int. J. Syst. Evol. Microbiol.">
        <title>The Global Catalogue of Microorganisms (GCM) 10K type strain sequencing project: providing services to taxonomists for standard genome sequencing and annotation.</title>
        <authorList>
            <consortium name="The Broad Institute Genomics Platform"/>
            <consortium name="The Broad Institute Genome Sequencing Center for Infectious Disease"/>
            <person name="Wu L."/>
            <person name="Ma J."/>
        </authorList>
    </citation>
    <scope>NUCLEOTIDE SEQUENCE [LARGE SCALE GENOMIC DNA]</scope>
    <source>
        <strain evidence="3">KCTC 52127</strain>
    </source>
</reference>
<dbReference type="EMBL" id="JBHULH010000004">
    <property type="protein sequence ID" value="MFD2567517.1"/>
    <property type="molecule type" value="Genomic_DNA"/>
</dbReference>
<feature type="domain" description="Fe/B12 periplasmic-binding" evidence="1">
    <location>
        <begin position="87"/>
        <end position="359"/>
    </location>
</feature>
<evidence type="ECO:0000313" key="3">
    <source>
        <dbReference type="Proteomes" id="UP001597508"/>
    </source>
</evidence>
<dbReference type="RefSeq" id="WP_379666227.1">
    <property type="nucleotide sequence ID" value="NZ_JBHULH010000004.1"/>
</dbReference>
<dbReference type="PROSITE" id="PS51257">
    <property type="entry name" value="PROKAR_LIPOPROTEIN"/>
    <property type="match status" value="1"/>
</dbReference>
<dbReference type="InterPro" id="IPR002491">
    <property type="entry name" value="ABC_transptr_periplasmic_BD"/>
</dbReference>
<sequence length="372" mass="42036">MRTLSRIYIVCLLFLAIGCQKEQKENKKDSSFQSNVHYAKGFDIVDDQGVKKLIIHKPYQNPERSLEYILSTKTNLKDHEIKVPVERIVVSSTSHIPMLELLHKEASLVGFPNTKFISSKKTRKLIDEGKITEIGQEQNINTESLLELTPDLVVGFALSGNDKVYSGIEKLGVPMIYNGDWLEETPLGRAEWIKFFGVLLGKEKEADSIFRHIESEYLNAKKIASTSKKQPTVLAGSMYRDVWYVPAGESFKAAFFKDANLNYLWSETEGTGSLSLSFESILEKGINADYWIGCGLFTSKKDMLSANKNYDKFTSFNNGKIFNSSLKTGETGGMIYFELSPVRPDLVLKDMIKITNPDLLPNYTLTFFDPVQ</sequence>
<accession>A0ABW5LW08</accession>
<dbReference type="PANTHER" id="PTHR30535:SF34">
    <property type="entry name" value="MOLYBDATE-BINDING PROTEIN MOLA"/>
    <property type="match status" value="1"/>
</dbReference>
<comment type="caution">
    <text evidence="2">The sequence shown here is derived from an EMBL/GenBank/DDBJ whole genome shotgun (WGS) entry which is preliminary data.</text>
</comment>
<organism evidence="2 3">
    <name type="scientific">Pseudotenacibaculum haliotis</name>
    <dbReference type="NCBI Taxonomy" id="1862138"/>
    <lineage>
        <taxon>Bacteria</taxon>
        <taxon>Pseudomonadati</taxon>
        <taxon>Bacteroidota</taxon>
        <taxon>Flavobacteriia</taxon>
        <taxon>Flavobacteriales</taxon>
        <taxon>Flavobacteriaceae</taxon>
        <taxon>Pseudotenacibaculum</taxon>
    </lineage>
</organism>
<name>A0ABW5LW08_9FLAO</name>
<dbReference type="Proteomes" id="UP001597508">
    <property type="component" value="Unassembled WGS sequence"/>
</dbReference>
<gene>
    <name evidence="2" type="ORF">ACFSRZ_09050</name>
</gene>
<dbReference type="InterPro" id="IPR050902">
    <property type="entry name" value="ABC_Transporter_SBP"/>
</dbReference>
<dbReference type="PROSITE" id="PS50983">
    <property type="entry name" value="FE_B12_PBP"/>
    <property type="match status" value="1"/>
</dbReference>
<dbReference type="PANTHER" id="PTHR30535">
    <property type="entry name" value="VITAMIN B12-BINDING PROTEIN"/>
    <property type="match status" value="1"/>
</dbReference>
<dbReference type="SUPFAM" id="SSF53807">
    <property type="entry name" value="Helical backbone' metal receptor"/>
    <property type="match status" value="1"/>
</dbReference>
<dbReference type="Gene3D" id="3.40.50.1980">
    <property type="entry name" value="Nitrogenase molybdenum iron protein domain"/>
    <property type="match status" value="2"/>
</dbReference>
<evidence type="ECO:0000259" key="1">
    <source>
        <dbReference type="PROSITE" id="PS50983"/>
    </source>
</evidence>
<dbReference type="CDD" id="cd01141">
    <property type="entry name" value="TroA_d"/>
    <property type="match status" value="1"/>
</dbReference>
<protein>
    <submittedName>
        <fullName evidence="2">ABC transporter substrate-binding protein</fullName>
    </submittedName>
</protein>
<evidence type="ECO:0000313" key="2">
    <source>
        <dbReference type="EMBL" id="MFD2567517.1"/>
    </source>
</evidence>
<dbReference type="Pfam" id="PF01497">
    <property type="entry name" value="Peripla_BP_2"/>
    <property type="match status" value="1"/>
</dbReference>